<accession>A0ABV9QGD5</accession>
<organism evidence="1 2">
    <name type="scientific">Filifactor villosus</name>
    <dbReference type="NCBI Taxonomy" id="29374"/>
    <lineage>
        <taxon>Bacteria</taxon>
        <taxon>Bacillati</taxon>
        <taxon>Bacillota</taxon>
        <taxon>Clostridia</taxon>
        <taxon>Peptostreptococcales</taxon>
        <taxon>Filifactoraceae</taxon>
        <taxon>Filifactor</taxon>
    </lineage>
</organism>
<comment type="caution">
    <text evidence="1">The sequence shown here is derived from an EMBL/GenBank/DDBJ whole genome shotgun (WGS) entry which is preliminary data.</text>
</comment>
<protein>
    <submittedName>
        <fullName evidence="1">Uncharacterized protein</fullName>
    </submittedName>
</protein>
<evidence type="ECO:0000313" key="2">
    <source>
        <dbReference type="Proteomes" id="UP001595916"/>
    </source>
</evidence>
<keyword evidence="2" id="KW-1185">Reference proteome</keyword>
<dbReference type="EMBL" id="JBHSHL010000003">
    <property type="protein sequence ID" value="MFC4803695.1"/>
    <property type="molecule type" value="Genomic_DNA"/>
</dbReference>
<reference evidence="2" key="1">
    <citation type="journal article" date="2019" name="Int. J. Syst. Evol. Microbiol.">
        <title>The Global Catalogue of Microorganisms (GCM) 10K type strain sequencing project: providing services to taxonomists for standard genome sequencing and annotation.</title>
        <authorList>
            <consortium name="The Broad Institute Genomics Platform"/>
            <consortium name="The Broad Institute Genome Sequencing Center for Infectious Disease"/>
            <person name="Wu L."/>
            <person name="Ma J."/>
        </authorList>
    </citation>
    <scope>NUCLEOTIDE SEQUENCE [LARGE SCALE GENOMIC DNA]</scope>
    <source>
        <strain evidence="2">CCUG 46385</strain>
    </source>
</reference>
<sequence length="125" mass="14869">MKEIRNYQAQKYKDETKYRKIEEGIYEYREAEEVLYVTSLSFEQEEEYGEGAFADDISQYPLEDVLDEFYCHITDFYEDINLAESKTCYLEFAATEEVDIRSLRKIIGKHVYNKTVDEGIILVIE</sequence>
<gene>
    <name evidence="1" type="ORF">ACFO4R_01240</name>
</gene>
<name>A0ABV9QGD5_9FIRM</name>
<evidence type="ECO:0000313" key="1">
    <source>
        <dbReference type="EMBL" id="MFC4803695.1"/>
    </source>
</evidence>
<proteinExistence type="predicted"/>
<dbReference type="RefSeq" id="WP_379787147.1">
    <property type="nucleotide sequence ID" value="NZ_JBHSHL010000003.1"/>
</dbReference>
<dbReference type="Proteomes" id="UP001595916">
    <property type="component" value="Unassembled WGS sequence"/>
</dbReference>